<proteinExistence type="predicted"/>
<protein>
    <recommendedName>
        <fullName evidence="2">DUF3168 domain-containing protein</fullName>
    </recommendedName>
</protein>
<reference evidence="1" key="1">
    <citation type="journal article" date="2021" name="Proc. Natl. Acad. Sci. U.S.A.">
        <title>A Catalog of Tens of Thousands of Viruses from Human Metagenomes Reveals Hidden Associations with Chronic Diseases.</title>
        <authorList>
            <person name="Tisza M.J."/>
            <person name="Buck C.B."/>
        </authorList>
    </citation>
    <scope>NUCLEOTIDE SEQUENCE</scope>
    <source>
        <strain evidence="1">CtPat53</strain>
    </source>
</reference>
<accession>A0A8S5P8T9</accession>
<dbReference type="EMBL" id="BK015367">
    <property type="protein sequence ID" value="DAE03494.1"/>
    <property type="molecule type" value="Genomic_DNA"/>
</dbReference>
<organism evidence="1">
    <name type="scientific">Siphoviridae sp. ctPat53</name>
    <dbReference type="NCBI Taxonomy" id="2825486"/>
    <lineage>
        <taxon>Viruses</taxon>
        <taxon>Duplodnaviria</taxon>
        <taxon>Heunggongvirae</taxon>
        <taxon>Uroviricota</taxon>
        <taxon>Caudoviricetes</taxon>
    </lineage>
</organism>
<name>A0A8S5P8T9_9CAUD</name>
<sequence length="120" mass="13645">MTLEKEIRDLLAPLEMPVAQHVYTGAAERYIVFETMFVPDGYADDNAQYERVLVNLYLHTPMTEDTTKLRRQIQRLCAEHGWPWPSVTDVSSDAVTADGAKRRLLFETQTVLGVEDDGTD</sequence>
<evidence type="ECO:0000313" key="1">
    <source>
        <dbReference type="EMBL" id="DAE03494.1"/>
    </source>
</evidence>
<evidence type="ECO:0008006" key="2">
    <source>
        <dbReference type="Google" id="ProtNLM"/>
    </source>
</evidence>